<dbReference type="Gene3D" id="1.10.287.130">
    <property type="match status" value="1"/>
</dbReference>
<dbReference type="EC" id="2.7.13.3" evidence="2"/>
<gene>
    <name evidence="8" type="ORF">L1F33_10240</name>
</gene>
<dbReference type="Gene3D" id="3.40.50.2300">
    <property type="match status" value="1"/>
</dbReference>
<keyword evidence="5" id="KW-0812">Transmembrane</keyword>
<feature type="modified residue" description="4-aspartylphosphate" evidence="4">
    <location>
        <position position="758"/>
    </location>
</feature>
<accession>A0ABY5SZU1</accession>
<dbReference type="Gene3D" id="3.30.565.10">
    <property type="entry name" value="Histidine kinase-like ATPase, C-terminal domain"/>
    <property type="match status" value="1"/>
</dbReference>
<dbReference type="Pfam" id="PF00512">
    <property type="entry name" value="HisKA"/>
    <property type="match status" value="1"/>
</dbReference>
<dbReference type="Pfam" id="PF02518">
    <property type="entry name" value="HATPase_c"/>
    <property type="match status" value="1"/>
</dbReference>
<dbReference type="SUPFAM" id="SSF47384">
    <property type="entry name" value="Homodimeric domain of signal transducing histidine kinase"/>
    <property type="match status" value="1"/>
</dbReference>
<dbReference type="SMART" id="SM00448">
    <property type="entry name" value="REC"/>
    <property type="match status" value="1"/>
</dbReference>
<dbReference type="PROSITE" id="PS50110">
    <property type="entry name" value="RESPONSE_REGULATORY"/>
    <property type="match status" value="1"/>
</dbReference>
<dbReference type="InterPro" id="IPR005467">
    <property type="entry name" value="His_kinase_dom"/>
</dbReference>
<reference evidence="8" key="1">
    <citation type="submission" date="2022-02" db="EMBL/GenBank/DDBJ databases">
        <title>Qipengyuania spongiae sp. nov., isolated from marine sponge.</title>
        <authorList>
            <person name="Li Z."/>
            <person name="Zhang M."/>
        </authorList>
    </citation>
    <scope>NUCLEOTIDE SEQUENCE</scope>
    <source>
        <strain evidence="8">PHS-Z21</strain>
    </source>
</reference>
<dbReference type="SMART" id="SM00387">
    <property type="entry name" value="HATPase_c"/>
    <property type="match status" value="1"/>
</dbReference>
<evidence type="ECO:0000256" key="4">
    <source>
        <dbReference type="PROSITE-ProRule" id="PRU00169"/>
    </source>
</evidence>
<keyword evidence="5" id="KW-0472">Membrane</keyword>
<dbReference type="InterPro" id="IPR011006">
    <property type="entry name" value="CheY-like_superfamily"/>
</dbReference>
<dbReference type="CDD" id="cd00082">
    <property type="entry name" value="HisKA"/>
    <property type="match status" value="1"/>
</dbReference>
<proteinExistence type="predicted"/>
<dbReference type="Pfam" id="PF08448">
    <property type="entry name" value="PAS_4"/>
    <property type="match status" value="1"/>
</dbReference>
<feature type="transmembrane region" description="Helical" evidence="5">
    <location>
        <begin position="46"/>
        <end position="63"/>
    </location>
</feature>
<dbReference type="InterPro" id="IPR003594">
    <property type="entry name" value="HATPase_dom"/>
</dbReference>
<evidence type="ECO:0000259" key="6">
    <source>
        <dbReference type="PROSITE" id="PS50109"/>
    </source>
</evidence>
<evidence type="ECO:0000259" key="7">
    <source>
        <dbReference type="PROSITE" id="PS50110"/>
    </source>
</evidence>
<dbReference type="InterPro" id="IPR035965">
    <property type="entry name" value="PAS-like_dom_sf"/>
</dbReference>
<dbReference type="InterPro" id="IPR036097">
    <property type="entry name" value="HisK_dim/P_sf"/>
</dbReference>
<dbReference type="InterPro" id="IPR004358">
    <property type="entry name" value="Sig_transdc_His_kin-like_C"/>
</dbReference>
<feature type="domain" description="Response regulatory" evidence="7">
    <location>
        <begin position="707"/>
        <end position="822"/>
    </location>
</feature>
<organism evidence="8 9">
    <name type="scientific">Qipengyuania spongiae</name>
    <dbReference type="NCBI Taxonomy" id="2909673"/>
    <lineage>
        <taxon>Bacteria</taxon>
        <taxon>Pseudomonadati</taxon>
        <taxon>Pseudomonadota</taxon>
        <taxon>Alphaproteobacteria</taxon>
        <taxon>Sphingomonadales</taxon>
        <taxon>Erythrobacteraceae</taxon>
        <taxon>Qipengyuania</taxon>
    </lineage>
</organism>
<dbReference type="SMART" id="SM00091">
    <property type="entry name" value="PAS"/>
    <property type="match status" value="2"/>
</dbReference>
<dbReference type="SUPFAM" id="SSF52172">
    <property type="entry name" value="CheY-like"/>
    <property type="match status" value="1"/>
</dbReference>
<keyword evidence="5" id="KW-1133">Transmembrane helix</keyword>
<comment type="catalytic activity">
    <reaction evidence="1">
        <text>ATP + protein L-histidine = ADP + protein N-phospho-L-histidine.</text>
        <dbReference type="EC" id="2.7.13.3"/>
    </reaction>
</comment>
<dbReference type="PANTHER" id="PTHR43065:SF42">
    <property type="entry name" value="TWO-COMPONENT SENSOR PPRA"/>
    <property type="match status" value="1"/>
</dbReference>
<evidence type="ECO:0000256" key="2">
    <source>
        <dbReference type="ARBA" id="ARBA00012438"/>
    </source>
</evidence>
<feature type="transmembrane region" description="Helical" evidence="5">
    <location>
        <begin position="21"/>
        <end position="40"/>
    </location>
</feature>
<evidence type="ECO:0000256" key="1">
    <source>
        <dbReference type="ARBA" id="ARBA00000085"/>
    </source>
</evidence>
<name>A0ABY5SZU1_9SPHN</name>
<dbReference type="PROSITE" id="PS50109">
    <property type="entry name" value="HIS_KIN"/>
    <property type="match status" value="1"/>
</dbReference>
<evidence type="ECO:0000313" key="8">
    <source>
        <dbReference type="EMBL" id="UVI38628.1"/>
    </source>
</evidence>
<protein>
    <recommendedName>
        <fullName evidence="2">histidine kinase</fullName>
        <ecNumber evidence="2">2.7.13.3</ecNumber>
    </recommendedName>
</protein>
<dbReference type="PRINTS" id="PR00344">
    <property type="entry name" value="BCTRLSENSOR"/>
</dbReference>
<dbReference type="RefSeq" id="WP_265557801.1">
    <property type="nucleotide sequence ID" value="NZ_CP092471.1"/>
</dbReference>
<dbReference type="SUPFAM" id="SSF55874">
    <property type="entry name" value="ATPase domain of HSP90 chaperone/DNA topoisomerase II/histidine kinase"/>
    <property type="match status" value="1"/>
</dbReference>
<dbReference type="InterPro" id="IPR001789">
    <property type="entry name" value="Sig_transdc_resp-reg_receiver"/>
</dbReference>
<keyword evidence="3 4" id="KW-0597">Phosphoprotein</keyword>
<evidence type="ECO:0000313" key="9">
    <source>
        <dbReference type="Proteomes" id="UP001065265"/>
    </source>
</evidence>
<dbReference type="EMBL" id="CP092471">
    <property type="protein sequence ID" value="UVI38628.1"/>
    <property type="molecule type" value="Genomic_DNA"/>
</dbReference>
<dbReference type="PANTHER" id="PTHR43065">
    <property type="entry name" value="SENSOR HISTIDINE KINASE"/>
    <property type="match status" value="1"/>
</dbReference>
<dbReference type="InterPro" id="IPR003661">
    <property type="entry name" value="HisK_dim/P_dom"/>
</dbReference>
<sequence>MRLSEFGGEDPRAVSLPPLPLLAGLVAAVVVSIFTVWLIGGSGVVATSYAGGLVVLAIGALVLRRMQSGTAGELVAQPDWTLTAAAMDHRRKGIAITDRANRLTCANQTYRDWFAEPDAPVDLPFSDRGRSAIAQAAKAAWRDGRSEIEELIWGEGERKFNLTVKRAGRGEDYLVWRFSEIVVEQSFDRLAGWMSGPVGSVMSRAGVEIALVAPDGIVLAHSPGLAERSEGRGNISLAGGEFVQLLRTDERERIYFAREGQQGTPQTLVHIPLEDPGAGPSTNSDQIPSVMLLIDSAVGLGGGWESSGKTAVPQLEALLSALPLGLALTDRDGRFLFANKAFLRAVEREQDGLPQYPSDLVIREDKGTFADTVRRFARGATASGDIAVRLANDREEPVSIGLAGVRGLGDAAVLLSLSDSTEEKRLRRQVAQATKMQAVGQLAGGVAHDFNNVLTAIIGYCDLMLLRHTPGDSDYDDIQQIKANSNRAASLTRQLLAFSRQQTLRPVVLQLPDVVSEVSQLLKRLMGDKVEFSIRHDRELGPVRADPQQLEQVIINLAVNARDAMQAHGSRAGGDWKGRLTLATRRVLARDVRKLGVDIMPADDYTVLIVQDTGGGIPEQVINKIFEPFFTTKEQGKGTGLGLSTVYGIVKQSNGFIFADNVTGSDGRPSGARFTVYLPVHKGGVPAAARTEASEEQRASEWTGGASLLLVEDEDMVRAVAQRALIRAGYSVTTASDGEEGLALIANGKGEFDLVVSDVVMPVKDGPAMARDIRRVKPNLPILFMSGYAEEHLRNEIDIENMHFIPKPFSVQQINAKVAEVLSEQVRAED</sequence>
<dbReference type="InterPro" id="IPR013656">
    <property type="entry name" value="PAS_4"/>
</dbReference>
<keyword evidence="9" id="KW-1185">Reference proteome</keyword>
<dbReference type="Pfam" id="PF00072">
    <property type="entry name" value="Response_reg"/>
    <property type="match status" value="1"/>
</dbReference>
<dbReference type="SUPFAM" id="SSF55785">
    <property type="entry name" value="PYP-like sensor domain (PAS domain)"/>
    <property type="match status" value="1"/>
</dbReference>
<feature type="domain" description="Histidine kinase" evidence="6">
    <location>
        <begin position="445"/>
        <end position="682"/>
    </location>
</feature>
<dbReference type="Gene3D" id="3.30.450.20">
    <property type="entry name" value="PAS domain"/>
    <property type="match status" value="1"/>
</dbReference>
<dbReference type="Proteomes" id="UP001065265">
    <property type="component" value="Chromosome"/>
</dbReference>
<dbReference type="InterPro" id="IPR000014">
    <property type="entry name" value="PAS"/>
</dbReference>
<evidence type="ECO:0000256" key="3">
    <source>
        <dbReference type="ARBA" id="ARBA00022553"/>
    </source>
</evidence>
<evidence type="ECO:0000256" key="5">
    <source>
        <dbReference type="SAM" id="Phobius"/>
    </source>
</evidence>
<dbReference type="InterPro" id="IPR036890">
    <property type="entry name" value="HATPase_C_sf"/>
</dbReference>
<dbReference type="SMART" id="SM00388">
    <property type="entry name" value="HisKA"/>
    <property type="match status" value="1"/>
</dbReference>